<dbReference type="AlphaFoldDB" id="A0A6M8J1Z7"/>
<gene>
    <name evidence="3" type="ORF">HLV38_02510</name>
</gene>
<dbReference type="GO" id="GO:0005737">
    <property type="term" value="C:cytoplasm"/>
    <property type="evidence" value="ECO:0007669"/>
    <property type="project" value="UniProtKB-SubCell"/>
</dbReference>
<dbReference type="HAMAP" id="MF_00973">
    <property type="entry name" value="Gluconeogen_factor"/>
    <property type="match status" value="1"/>
</dbReference>
<dbReference type="SUPFAM" id="SSF142338">
    <property type="entry name" value="CofD-like"/>
    <property type="match status" value="1"/>
</dbReference>
<reference evidence="4" key="1">
    <citation type="submission" date="2020-05" db="EMBL/GenBank/DDBJ databases">
        <title>Novel species in genus Nocardioides.</title>
        <authorList>
            <person name="Zhang G."/>
        </authorList>
    </citation>
    <scope>NUCLEOTIDE SEQUENCE [LARGE SCALE GENOMIC DNA]</scope>
    <source>
        <strain evidence="4">zg-1050</strain>
    </source>
</reference>
<dbReference type="NCBIfam" id="TIGR01826">
    <property type="entry name" value="CofD_related"/>
    <property type="match status" value="1"/>
</dbReference>
<keyword evidence="4" id="KW-1185">Reference proteome</keyword>
<sequence length="386" mass="39141">MSESAAVPAEGPFAHDPGSTAAFAALEGLPTSRPAPDAPRAVVIGGGTGAPMSIRTLLSLGVATDAVVAMADDGGSTGILRAAAGATAPGDIRKCLSAMAADSSDPLTEAFRLRFTFAENHTLGNLLLSALEQTAGSFPEAIAVCEGLLHARGHVHPSTLGRVMLEADTVDGRVVRGQALASHSRCALDCVRLRSEVPIEAYAPAVEAIRAADLIVLGPGSLFTSIVPNLLVPGIVQAVRASRATVVFVCSLADVQGETRGMTALDHVEALRRHGMQDLIDVMVAHGSGPVAASAASGSPAAAALSASEAADGVHARAAGDGAGPGAGCDAGPVRPVALSPDDARAIQQAGIRLVVRDLVDRSSPTWHDPARLRAVMQEVLSLCRS</sequence>
<dbReference type="Gene3D" id="3.40.50.10680">
    <property type="entry name" value="CofD-like domains"/>
    <property type="match status" value="1"/>
</dbReference>
<dbReference type="GO" id="GO:0043743">
    <property type="term" value="F:LPPG:FO 2-phospho-L-lactate transferase activity"/>
    <property type="evidence" value="ECO:0007669"/>
    <property type="project" value="InterPro"/>
</dbReference>
<dbReference type="CDD" id="cd07187">
    <property type="entry name" value="YvcK_like"/>
    <property type="match status" value="1"/>
</dbReference>
<organism evidence="3 4">
    <name type="scientific">Berryella wangjianweii</name>
    <dbReference type="NCBI Taxonomy" id="2734634"/>
    <lineage>
        <taxon>Bacteria</taxon>
        <taxon>Bacillati</taxon>
        <taxon>Actinomycetota</taxon>
        <taxon>Coriobacteriia</taxon>
        <taxon>Eggerthellales</taxon>
        <taxon>Eggerthellaceae</taxon>
        <taxon>Berryella</taxon>
    </lineage>
</organism>
<dbReference type="InterPro" id="IPR002882">
    <property type="entry name" value="CofD"/>
</dbReference>
<protein>
    <recommendedName>
        <fullName evidence="2">Putative gluconeogenesis factor</fullName>
    </recommendedName>
</protein>
<keyword evidence="1 2" id="KW-0963">Cytoplasm</keyword>
<name>A0A6M8J1Z7_9ACTN</name>
<comment type="subcellular location">
    <subcellularLocation>
        <location evidence="2">Cytoplasm</location>
    </subcellularLocation>
</comment>
<comment type="similarity">
    <text evidence="2">Belongs to the gluconeogenesis factor family.</text>
</comment>
<proteinExistence type="inferred from homology"/>
<dbReference type="PANTHER" id="PTHR30135:SF3">
    <property type="entry name" value="GLUCONEOGENESIS FACTOR-RELATED"/>
    <property type="match status" value="1"/>
</dbReference>
<evidence type="ECO:0000256" key="2">
    <source>
        <dbReference type="HAMAP-Rule" id="MF_00973"/>
    </source>
</evidence>
<dbReference type="RefSeq" id="WP_173164026.1">
    <property type="nucleotide sequence ID" value="NZ_CP053716.1"/>
</dbReference>
<dbReference type="Pfam" id="PF01933">
    <property type="entry name" value="CofD"/>
    <property type="match status" value="1"/>
</dbReference>
<dbReference type="GO" id="GO:0008360">
    <property type="term" value="P:regulation of cell shape"/>
    <property type="evidence" value="ECO:0007669"/>
    <property type="project" value="UniProtKB-UniRule"/>
</dbReference>
<dbReference type="EMBL" id="CP053716">
    <property type="protein sequence ID" value="QKF07121.1"/>
    <property type="molecule type" value="Genomic_DNA"/>
</dbReference>
<comment type="function">
    <text evidence="2">Required for morphogenesis under gluconeogenic growth conditions.</text>
</comment>
<evidence type="ECO:0000256" key="1">
    <source>
        <dbReference type="ARBA" id="ARBA00022490"/>
    </source>
</evidence>
<dbReference type="PANTHER" id="PTHR30135">
    <property type="entry name" value="UNCHARACTERIZED PROTEIN YVCK-RELATED"/>
    <property type="match status" value="1"/>
</dbReference>
<evidence type="ECO:0000313" key="3">
    <source>
        <dbReference type="EMBL" id="QKF07121.1"/>
    </source>
</evidence>
<evidence type="ECO:0000313" key="4">
    <source>
        <dbReference type="Proteomes" id="UP000503297"/>
    </source>
</evidence>
<accession>A0A6M8J1Z7</accession>
<dbReference type="Proteomes" id="UP000503297">
    <property type="component" value="Chromosome"/>
</dbReference>
<dbReference type="InterPro" id="IPR038136">
    <property type="entry name" value="CofD-like_dom_sf"/>
</dbReference>
<dbReference type="InterPro" id="IPR010119">
    <property type="entry name" value="Gluconeogen_factor"/>
</dbReference>
<dbReference type="KEGG" id="bwa:HLV38_02510"/>